<evidence type="ECO:0000256" key="1">
    <source>
        <dbReference type="SAM" id="Phobius"/>
    </source>
</evidence>
<organism evidence="2 3">
    <name type="scientific">Lentzea xinjiangensis</name>
    <dbReference type="NCBI Taxonomy" id="402600"/>
    <lineage>
        <taxon>Bacteria</taxon>
        <taxon>Bacillati</taxon>
        <taxon>Actinomycetota</taxon>
        <taxon>Actinomycetes</taxon>
        <taxon>Pseudonocardiales</taxon>
        <taxon>Pseudonocardiaceae</taxon>
        <taxon>Lentzea</taxon>
    </lineage>
</organism>
<feature type="transmembrane region" description="Helical" evidence="1">
    <location>
        <begin position="21"/>
        <end position="43"/>
    </location>
</feature>
<dbReference type="OrthoDB" id="4560955at2"/>
<proteinExistence type="predicted"/>
<keyword evidence="1" id="KW-0472">Membrane</keyword>
<keyword evidence="1" id="KW-0812">Transmembrane</keyword>
<keyword evidence="3" id="KW-1185">Reference proteome</keyword>
<accession>A0A1H9LVV9</accession>
<feature type="transmembrane region" description="Helical" evidence="1">
    <location>
        <begin position="76"/>
        <end position="100"/>
    </location>
</feature>
<dbReference type="STRING" id="402600.SAMN05216188_108127"/>
<feature type="transmembrane region" description="Helical" evidence="1">
    <location>
        <begin position="49"/>
        <end position="69"/>
    </location>
</feature>
<reference evidence="3" key="1">
    <citation type="submission" date="2016-10" db="EMBL/GenBank/DDBJ databases">
        <authorList>
            <person name="Varghese N."/>
            <person name="Submissions S."/>
        </authorList>
    </citation>
    <scope>NUCLEOTIDE SEQUENCE [LARGE SCALE GENOMIC DNA]</scope>
    <source>
        <strain evidence="3">CGMCC 4.3525</strain>
    </source>
</reference>
<dbReference type="Proteomes" id="UP000199352">
    <property type="component" value="Unassembled WGS sequence"/>
</dbReference>
<name>A0A1H9LVV9_9PSEU</name>
<sequence>MSSWPPEQQWSQPARPGSRGGPLLGVLALCLGVAGVVVTFLPVDLTGTRAYLAWVFGLPGLVVAVFGLLGDRAGKAMAAIGAVLSLLAVAIGVITIGNVVGVL</sequence>
<evidence type="ECO:0000313" key="3">
    <source>
        <dbReference type="Proteomes" id="UP000199352"/>
    </source>
</evidence>
<dbReference type="AlphaFoldDB" id="A0A1H9LVV9"/>
<evidence type="ECO:0000313" key="2">
    <source>
        <dbReference type="EMBL" id="SER15576.1"/>
    </source>
</evidence>
<dbReference type="RefSeq" id="WP_143116146.1">
    <property type="nucleotide sequence ID" value="NZ_FOFR01000008.1"/>
</dbReference>
<gene>
    <name evidence="2" type="ORF">SAMN05216188_108127</name>
</gene>
<dbReference type="EMBL" id="FOFR01000008">
    <property type="protein sequence ID" value="SER15576.1"/>
    <property type="molecule type" value="Genomic_DNA"/>
</dbReference>
<protein>
    <submittedName>
        <fullName evidence="2">Uncharacterized protein</fullName>
    </submittedName>
</protein>
<keyword evidence="1" id="KW-1133">Transmembrane helix</keyword>